<dbReference type="GO" id="GO:0016747">
    <property type="term" value="F:acyltransferase activity, transferring groups other than amino-acyl groups"/>
    <property type="evidence" value="ECO:0007669"/>
    <property type="project" value="InterPro"/>
</dbReference>
<dbReference type="Pfam" id="PF13673">
    <property type="entry name" value="Acetyltransf_10"/>
    <property type="match status" value="1"/>
</dbReference>
<dbReference type="SUPFAM" id="SSF55729">
    <property type="entry name" value="Acyl-CoA N-acyltransferases (Nat)"/>
    <property type="match status" value="1"/>
</dbReference>
<dbReference type="PROSITE" id="PS51186">
    <property type="entry name" value="GNAT"/>
    <property type="match status" value="1"/>
</dbReference>
<dbReference type="InterPro" id="IPR016181">
    <property type="entry name" value="Acyl_CoA_acyltransferase"/>
</dbReference>
<dbReference type="CDD" id="cd04301">
    <property type="entry name" value="NAT_SF"/>
    <property type="match status" value="1"/>
</dbReference>
<dbReference type="KEGG" id="erz:ER308_11730"/>
<proteinExistence type="predicted"/>
<organism evidence="2 3">
    <name type="scientific">Egibacter rhizosphaerae</name>
    <dbReference type="NCBI Taxonomy" id="1670831"/>
    <lineage>
        <taxon>Bacteria</taxon>
        <taxon>Bacillati</taxon>
        <taxon>Actinomycetota</taxon>
        <taxon>Nitriliruptoria</taxon>
        <taxon>Egibacterales</taxon>
        <taxon>Egibacteraceae</taxon>
        <taxon>Egibacter</taxon>
    </lineage>
</organism>
<evidence type="ECO:0000313" key="3">
    <source>
        <dbReference type="Proteomes" id="UP000291469"/>
    </source>
</evidence>
<gene>
    <name evidence="2" type="ORF">ER308_11730</name>
</gene>
<dbReference type="AlphaFoldDB" id="A0A411YG86"/>
<keyword evidence="2" id="KW-0808">Transferase</keyword>
<reference evidence="2 3" key="1">
    <citation type="submission" date="2019-01" db="EMBL/GenBank/DDBJ databases">
        <title>Egibacter rhizosphaerae EGI 80759T.</title>
        <authorList>
            <person name="Chen D.-D."/>
            <person name="Tian Y."/>
            <person name="Jiao J.-Y."/>
            <person name="Zhang X.-T."/>
            <person name="Zhang Y.-G."/>
            <person name="Zhang Y."/>
            <person name="Xiao M."/>
            <person name="Shu W.-S."/>
            <person name="Li W.-J."/>
        </authorList>
    </citation>
    <scope>NUCLEOTIDE SEQUENCE [LARGE SCALE GENOMIC DNA]</scope>
    <source>
        <strain evidence="2 3">EGI 80759</strain>
    </source>
</reference>
<protein>
    <submittedName>
        <fullName evidence="2">GNAT family N-acetyltransferase</fullName>
    </submittedName>
</protein>
<dbReference type="InterPro" id="IPR000182">
    <property type="entry name" value="GNAT_dom"/>
</dbReference>
<dbReference type="OrthoDB" id="3767306at2"/>
<sequence>MLHRLPELRPLTPDEAPAVGELAERVWRAYDIARGRPERPRSTDEQIARRDARLRRAIANDPSSSTGAWDGDALVGIALARRREAFWGLSTLLVHPEHQSAGVGRMLLEAALESGEDAPYGMIVASEDPRATARYRLAGYRLHPCLHAEGTVDPATLPAVPEARAGTGADHEWIHELGRRLRGGGYGPDLDGLGEDRNHLVVVERGDRRGWAFVRDSQVTQLGATDPETGAGVLRAALAATRPDPDEPTTSPPVVVRQLTAEQEWAVDVCLEAGLRLQPKGPLCTRGMDPPVPYLPDGVAF</sequence>
<dbReference type="Proteomes" id="UP000291469">
    <property type="component" value="Chromosome"/>
</dbReference>
<name>A0A411YG86_9ACTN</name>
<dbReference type="EMBL" id="CP036402">
    <property type="protein sequence ID" value="QBI20167.1"/>
    <property type="molecule type" value="Genomic_DNA"/>
</dbReference>
<dbReference type="Gene3D" id="3.40.630.30">
    <property type="match status" value="1"/>
</dbReference>
<accession>A0A411YG86</accession>
<evidence type="ECO:0000313" key="2">
    <source>
        <dbReference type="EMBL" id="QBI20167.1"/>
    </source>
</evidence>
<keyword evidence="3" id="KW-1185">Reference proteome</keyword>
<dbReference type="RefSeq" id="WP_131155164.1">
    <property type="nucleotide sequence ID" value="NZ_CP036402.1"/>
</dbReference>
<evidence type="ECO:0000259" key="1">
    <source>
        <dbReference type="PROSITE" id="PS51186"/>
    </source>
</evidence>
<feature type="domain" description="N-acetyltransferase" evidence="1">
    <location>
        <begin position="6"/>
        <end position="167"/>
    </location>
</feature>